<dbReference type="RefSeq" id="WP_311675142.1">
    <property type="nucleotide sequence ID" value="NZ_JAVREQ010000022.1"/>
</dbReference>
<protein>
    <submittedName>
        <fullName evidence="1">Uncharacterized protein</fullName>
    </submittedName>
</protein>
<organism evidence="1 2">
    <name type="scientific">Streptomyces hazeniae</name>
    <dbReference type="NCBI Taxonomy" id="3075538"/>
    <lineage>
        <taxon>Bacteria</taxon>
        <taxon>Bacillati</taxon>
        <taxon>Actinomycetota</taxon>
        <taxon>Actinomycetes</taxon>
        <taxon>Kitasatosporales</taxon>
        <taxon>Streptomycetaceae</taxon>
        <taxon>Streptomyces</taxon>
    </lineage>
</organism>
<accession>A0ABU2NWT4</accession>
<dbReference type="EMBL" id="JAVREQ010000022">
    <property type="protein sequence ID" value="MDT0381449.1"/>
    <property type="molecule type" value="Genomic_DNA"/>
</dbReference>
<proteinExistence type="predicted"/>
<evidence type="ECO:0000313" key="2">
    <source>
        <dbReference type="Proteomes" id="UP001183414"/>
    </source>
</evidence>
<dbReference type="Proteomes" id="UP001183414">
    <property type="component" value="Unassembled WGS sequence"/>
</dbReference>
<comment type="caution">
    <text evidence="1">The sequence shown here is derived from an EMBL/GenBank/DDBJ whole genome shotgun (WGS) entry which is preliminary data.</text>
</comment>
<reference evidence="2" key="1">
    <citation type="submission" date="2023-07" db="EMBL/GenBank/DDBJ databases">
        <title>30 novel species of actinomycetes from the DSMZ collection.</title>
        <authorList>
            <person name="Nouioui I."/>
        </authorList>
    </citation>
    <scope>NUCLEOTIDE SEQUENCE [LARGE SCALE GENOMIC DNA]</scope>
    <source>
        <strain evidence="2">DSM 42041</strain>
    </source>
</reference>
<sequence>MTTTTKYGEYTLLTEDATAQTFTEYVVGALGDHSEDYDTAALTDAYRAALNEQLPTGVTLVGDEVFGPYPVDAALCEQIPAAWDAVDFWAIAEKHDRTA</sequence>
<gene>
    <name evidence="1" type="ORF">RM572_22065</name>
</gene>
<name>A0ABU2NWT4_9ACTN</name>
<keyword evidence="2" id="KW-1185">Reference proteome</keyword>
<evidence type="ECO:0000313" key="1">
    <source>
        <dbReference type="EMBL" id="MDT0381449.1"/>
    </source>
</evidence>